<feature type="transmembrane region" description="Helical" evidence="6">
    <location>
        <begin position="136"/>
        <end position="160"/>
    </location>
</feature>
<dbReference type="PANTHER" id="PTHR23502">
    <property type="entry name" value="MAJOR FACILITATOR SUPERFAMILY"/>
    <property type="match status" value="1"/>
</dbReference>
<feature type="transmembrane region" description="Helical" evidence="6">
    <location>
        <begin position="298"/>
        <end position="324"/>
    </location>
</feature>
<evidence type="ECO:0000313" key="8">
    <source>
        <dbReference type="EMBL" id="KAL2817193.1"/>
    </source>
</evidence>
<dbReference type="PANTHER" id="PTHR23502:SF23">
    <property type="entry name" value="FLUCONAZOLE RESISTANCE PROTEIN 1"/>
    <property type="match status" value="1"/>
</dbReference>
<dbReference type="InterPro" id="IPR036259">
    <property type="entry name" value="MFS_trans_sf"/>
</dbReference>
<protein>
    <submittedName>
        <fullName evidence="8">Major facilitator superfamily domain-containing protein</fullName>
    </submittedName>
</protein>
<name>A0ABR4HNX6_9EURO</name>
<dbReference type="InterPro" id="IPR011701">
    <property type="entry name" value="MFS"/>
</dbReference>
<comment type="caution">
    <text evidence="8">The sequence shown here is derived from an EMBL/GenBank/DDBJ whole genome shotgun (WGS) entry which is preliminary data.</text>
</comment>
<feature type="transmembrane region" description="Helical" evidence="6">
    <location>
        <begin position="457"/>
        <end position="476"/>
    </location>
</feature>
<keyword evidence="4 6" id="KW-0472">Membrane</keyword>
<feature type="transmembrane region" description="Helical" evidence="6">
    <location>
        <begin position="550"/>
        <end position="572"/>
    </location>
</feature>
<accession>A0ABR4HNX6</accession>
<dbReference type="EMBL" id="JBFXLT010000019">
    <property type="protein sequence ID" value="KAL2817193.1"/>
    <property type="molecule type" value="Genomic_DNA"/>
</dbReference>
<keyword evidence="3 6" id="KW-1133">Transmembrane helix</keyword>
<evidence type="ECO:0000256" key="6">
    <source>
        <dbReference type="SAM" id="Phobius"/>
    </source>
</evidence>
<gene>
    <name evidence="8" type="ORF">BJX63DRAFT_118201</name>
</gene>
<feature type="transmembrane region" description="Helical" evidence="6">
    <location>
        <begin position="375"/>
        <end position="394"/>
    </location>
</feature>
<keyword evidence="2 6" id="KW-0812">Transmembrane</keyword>
<comment type="subcellular location">
    <subcellularLocation>
        <location evidence="1">Membrane</location>
        <topology evidence="1">Multi-pass membrane protein</topology>
    </subcellularLocation>
</comment>
<dbReference type="Gene3D" id="1.20.1250.20">
    <property type="entry name" value="MFS general substrate transporter like domains"/>
    <property type="match status" value="1"/>
</dbReference>
<evidence type="ECO:0000313" key="9">
    <source>
        <dbReference type="Proteomes" id="UP001610334"/>
    </source>
</evidence>
<feature type="transmembrane region" description="Helical" evidence="6">
    <location>
        <begin position="526"/>
        <end position="544"/>
    </location>
</feature>
<evidence type="ECO:0000256" key="1">
    <source>
        <dbReference type="ARBA" id="ARBA00004141"/>
    </source>
</evidence>
<dbReference type="SUPFAM" id="SSF103473">
    <property type="entry name" value="MFS general substrate transporter"/>
    <property type="match status" value="1"/>
</dbReference>
<feature type="domain" description="Major facilitator superfamily (MFS) profile" evidence="7">
    <location>
        <begin position="137"/>
        <end position="585"/>
    </location>
</feature>
<dbReference type="InterPro" id="IPR020846">
    <property type="entry name" value="MFS_dom"/>
</dbReference>
<dbReference type="CDD" id="cd17323">
    <property type="entry name" value="MFS_Tpo1_MDR_like"/>
    <property type="match status" value="1"/>
</dbReference>
<feature type="transmembrane region" description="Helical" evidence="6">
    <location>
        <begin position="172"/>
        <end position="191"/>
    </location>
</feature>
<evidence type="ECO:0000256" key="2">
    <source>
        <dbReference type="ARBA" id="ARBA00022692"/>
    </source>
</evidence>
<feature type="transmembrane region" description="Helical" evidence="6">
    <location>
        <begin position="203"/>
        <end position="223"/>
    </location>
</feature>
<feature type="transmembrane region" description="Helical" evidence="6">
    <location>
        <begin position="414"/>
        <end position="436"/>
    </location>
</feature>
<keyword evidence="9" id="KW-1185">Reference proteome</keyword>
<feature type="transmembrane region" description="Helical" evidence="6">
    <location>
        <begin position="264"/>
        <end position="286"/>
    </location>
</feature>
<evidence type="ECO:0000256" key="3">
    <source>
        <dbReference type="ARBA" id="ARBA00022989"/>
    </source>
</evidence>
<feature type="transmembrane region" description="Helical" evidence="6">
    <location>
        <begin position="229"/>
        <end position="252"/>
    </location>
</feature>
<dbReference type="PROSITE" id="PS50850">
    <property type="entry name" value="MFS"/>
    <property type="match status" value="1"/>
</dbReference>
<reference evidence="8 9" key="1">
    <citation type="submission" date="2024-07" db="EMBL/GenBank/DDBJ databases">
        <title>Section-level genome sequencing and comparative genomics of Aspergillus sections Usti and Cavernicolus.</title>
        <authorList>
            <consortium name="Lawrence Berkeley National Laboratory"/>
            <person name="Nybo J.L."/>
            <person name="Vesth T.C."/>
            <person name="Theobald S."/>
            <person name="Frisvad J.C."/>
            <person name="Larsen T.O."/>
            <person name="Kjaerboelling I."/>
            <person name="Rothschild-Mancinelli K."/>
            <person name="Lyhne E.K."/>
            <person name="Kogle M.E."/>
            <person name="Barry K."/>
            <person name="Clum A."/>
            <person name="Na H."/>
            <person name="Ledsgaard L."/>
            <person name="Lin J."/>
            <person name="Lipzen A."/>
            <person name="Kuo A."/>
            <person name="Riley R."/>
            <person name="Mondo S."/>
            <person name="Labutti K."/>
            <person name="Haridas S."/>
            <person name="Pangalinan J."/>
            <person name="Salamov A.A."/>
            <person name="Simmons B.A."/>
            <person name="Magnuson J.K."/>
            <person name="Chen J."/>
            <person name="Drula E."/>
            <person name="Henrissat B."/>
            <person name="Wiebenga A."/>
            <person name="Lubbers R.J."/>
            <person name="Gomes A.C."/>
            <person name="Makela M.R."/>
            <person name="Stajich J."/>
            <person name="Grigoriev I.V."/>
            <person name="Mortensen U.H."/>
            <person name="De Vries R.P."/>
            <person name="Baker S.E."/>
            <person name="Andersen M.R."/>
        </authorList>
    </citation>
    <scope>NUCLEOTIDE SEQUENCE [LARGE SCALE GENOMIC DNA]</scope>
    <source>
        <strain evidence="8 9">CBS 588.65</strain>
    </source>
</reference>
<organism evidence="8 9">
    <name type="scientific">Aspergillus granulosus</name>
    <dbReference type="NCBI Taxonomy" id="176169"/>
    <lineage>
        <taxon>Eukaryota</taxon>
        <taxon>Fungi</taxon>
        <taxon>Dikarya</taxon>
        <taxon>Ascomycota</taxon>
        <taxon>Pezizomycotina</taxon>
        <taxon>Eurotiomycetes</taxon>
        <taxon>Eurotiomycetidae</taxon>
        <taxon>Eurotiales</taxon>
        <taxon>Aspergillaceae</taxon>
        <taxon>Aspergillus</taxon>
        <taxon>Aspergillus subgen. Nidulantes</taxon>
    </lineage>
</organism>
<feature type="region of interest" description="Disordered" evidence="5">
    <location>
        <begin position="52"/>
        <end position="72"/>
    </location>
</feature>
<evidence type="ECO:0000256" key="4">
    <source>
        <dbReference type="ARBA" id="ARBA00023136"/>
    </source>
</evidence>
<dbReference type="Pfam" id="PF07690">
    <property type="entry name" value="MFS_1"/>
    <property type="match status" value="1"/>
</dbReference>
<sequence>MLDAIRDSPFGLSVRFLTKGKYLRHVEELDTFEHPYYYASADNSSIRETASVSSGSSSIALEDTDSGTDIERGDEEKLDENMIRRLVTQQSHHAQEKEYSEPIKPTRTSEGHILVDWYTTDDPENPQNWTPFKKHFVASVICFYSFVVYFGSSITIGAVPEVVEKFGISIEVSSLALALYVLGYGLGPLLFSPLSEIAPVGRNAPYIITLFIYTMLWIGAAMVQNFPGYLVLRFLTGFFGSPALATGGASFADMYPLLEVPYAIVFWGAATVVGPALAPVIANFSAPATSWHWVSWEMLWISAPVLLVWFFFVPETSASTILYYRARRLRRVTGNSRYRTKEEIDQLSDAATTSPKHILSNAIIKPAQINVLDPAVLFSTVYTSLVYAIFYSFFESFPLIFEGVYHFRFELTGLPFLAVLPALLIASLMLIGYWNISVVRHFPSKGFEAFGAPERRLVPGLINCLWTPIGLFITAWTSRPTIHWIVPIIGLSLTIIGTFTVILCMLQYLAFTYPRYAASLFAANDFARSTLAAGAVMFARPMFLNLGLDWGISLLAFVDIVCCVLLFGLWRYGGALRERSRFAEP</sequence>
<evidence type="ECO:0000259" key="7">
    <source>
        <dbReference type="PROSITE" id="PS50850"/>
    </source>
</evidence>
<proteinExistence type="predicted"/>
<dbReference type="Proteomes" id="UP001610334">
    <property type="component" value="Unassembled WGS sequence"/>
</dbReference>
<evidence type="ECO:0000256" key="5">
    <source>
        <dbReference type="SAM" id="MobiDB-lite"/>
    </source>
</evidence>
<feature type="transmembrane region" description="Helical" evidence="6">
    <location>
        <begin position="482"/>
        <end position="506"/>
    </location>
</feature>